<dbReference type="SUPFAM" id="SSF51246">
    <property type="entry name" value="Rudiment single hybrid motif"/>
    <property type="match status" value="1"/>
</dbReference>
<name>T1AY56_9ZZZZ</name>
<dbReference type="GO" id="GO:0005524">
    <property type="term" value="F:ATP binding"/>
    <property type="evidence" value="ECO:0007669"/>
    <property type="project" value="UniProtKB-KW"/>
</dbReference>
<dbReference type="SUPFAM" id="SSF51230">
    <property type="entry name" value="Single hybrid motif"/>
    <property type="match status" value="1"/>
</dbReference>
<evidence type="ECO:0000259" key="6">
    <source>
        <dbReference type="PROSITE" id="PS50975"/>
    </source>
</evidence>
<dbReference type="Pfam" id="PF00364">
    <property type="entry name" value="Biotin_lipoyl"/>
    <property type="match status" value="1"/>
</dbReference>
<evidence type="ECO:0000256" key="4">
    <source>
        <dbReference type="ARBA" id="ARBA00022840"/>
    </source>
</evidence>
<feature type="domain" description="Biotin carboxylation" evidence="7">
    <location>
        <begin position="1"/>
        <end position="444"/>
    </location>
</feature>
<evidence type="ECO:0000313" key="8">
    <source>
        <dbReference type="EMBL" id="EQD65546.1"/>
    </source>
</evidence>
<evidence type="ECO:0000256" key="2">
    <source>
        <dbReference type="ARBA" id="ARBA00022598"/>
    </source>
</evidence>
<dbReference type="Pfam" id="PF02786">
    <property type="entry name" value="CPSase_L_D2"/>
    <property type="match status" value="1"/>
</dbReference>
<dbReference type="SUPFAM" id="SSF52440">
    <property type="entry name" value="PreATP-grasp domain"/>
    <property type="match status" value="1"/>
</dbReference>
<dbReference type="Gene3D" id="2.40.50.100">
    <property type="match status" value="1"/>
</dbReference>
<dbReference type="PANTHER" id="PTHR18866">
    <property type="entry name" value="CARBOXYLASE:PYRUVATE/ACETYL-COA/PROPIONYL-COA CARBOXYLASE"/>
    <property type="match status" value="1"/>
</dbReference>
<dbReference type="InterPro" id="IPR011764">
    <property type="entry name" value="Biotin_carboxylation_dom"/>
</dbReference>
<keyword evidence="3" id="KW-0547">Nucleotide-binding</keyword>
<dbReference type="PANTHER" id="PTHR18866:SF33">
    <property type="entry name" value="METHYLCROTONOYL-COA CARBOXYLASE SUBUNIT ALPHA, MITOCHONDRIAL-RELATED"/>
    <property type="match status" value="1"/>
</dbReference>
<reference evidence="8" key="2">
    <citation type="journal article" date="2014" name="ISME J.">
        <title>Microbial stratification in low pH oxic and suboxic macroscopic growths along an acid mine drainage.</title>
        <authorList>
            <person name="Mendez-Garcia C."/>
            <person name="Mesa V."/>
            <person name="Sprenger R.R."/>
            <person name="Richter M."/>
            <person name="Diez M.S."/>
            <person name="Solano J."/>
            <person name="Bargiela R."/>
            <person name="Golyshina O.V."/>
            <person name="Manteca A."/>
            <person name="Ramos J.L."/>
            <person name="Gallego J.R."/>
            <person name="Llorente I."/>
            <person name="Martins Dos Santos V.A."/>
            <person name="Jensen O.N."/>
            <person name="Pelaez A.I."/>
            <person name="Sanchez J."/>
            <person name="Ferrer M."/>
        </authorList>
    </citation>
    <scope>NUCLEOTIDE SEQUENCE</scope>
</reference>
<accession>T1AY56</accession>
<evidence type="ECO:0000259" key="7">
    <source>
        <dbReference type="PROSITE" id="PS50979"/>
    </source>
</evidence>
<keyword evidence="4" id="KW-0067">ATP-binding</keyword>
<dbReference type="PROSITE" id="PS00867">
    <property type="entry name" value="CPSASE_2"/>
    <property type="match status" value="1"/>
</dbReference>
<protein>
    <submittedName>
        <fullName evidence="8">3-methylcrotonoyl-CoA carboxylase, alpha subunit</fullName>
    </submittedName>
</protein>
<dbReference type="InterPro" id="IPR005482">
    <property type="entry name" value="Biotin_COase_C"/>
</dbReference>
<organism evidence="8">
    <name type="scientific">mine drainage metagenome</name>
    <dbReference type="NCBI Taxonomy" id="410659"/>
    <lineage>
        <taxon>unclassified sequences</taxon>
        <taxon>metagenomes</taxon>
        <taxon>ecological metagenomes</taxon>
    </lineage>
</organism>
<evidence type="ECO:0000256" key="1">
    <source>
        <dbReference type="ARBA" id="ARBA00001953"/>
    </source>
</evidence>
<dbReference type="InterPro" id="IPR000089">
    <property type="entry name" value="Biotin_lipoyl"/>
</dbReference>
<dbReference type="AlphaFoldDB" id="T1AY56"/>
<proteinExistence type="predicted"/>
<dbReference type="CDD" id="cd06850">
    <property type="entry name" value="biotinyl_domain"/>
    <property type="match status" value="1"/>
</dbReference>
<dbReference type="GO" id="GO:0016874">
    <property type="term" value="F:ligase activity"/>
    <property type="evidence" value="ECO:0007669"/>
    <property type="project" value="UniProtKB-KW"/>
</dbReference>
<dbReference type="InterPro" id="IPR016185">
    <property type="entry name" value="PreATP-grasp_dom_sf"/>
</dbReference>
<evidence type="ECO:0000256" key="3">
    <source>
        <dbReference type="ARBA" id="ARBA00022741"/>
    </source>
</evidence>
<dbReference type="Gene3D" id="3.30.470.20">
    <property type="entry name" value="ATP-grasp fold, B domain"/>
    <property type="match status" value="1"/>
</dbReference>
<keyword evidence="2" id="KW-0436">Ligase</keyword>
<comment type="cofactor">
    <cofactor evidence="1">
        <name>biotin</name>
        <dbReference type="ChEBI" id="CHEBI:57586"/>
    </cofactor>
</comment>
<dbReference type="PROSITE" id="PS50979">
    <property type="entry name" value="BC"/>
    <property type="match status" value="1"/>
</dbReference>
<comment type="caution">
    <text evidence="8">The sequence shown here is derived from an EMBL/GenBank/DDBJ whole genome shotgun (WGS) entry which is preliminary data.</text>
</comment>
<dbReference type="InterPro" id="IPR050856">
    <property type="entry name" value="Biotin_carboxylase_complex"/>
</dbReference>
<dbReference type="SMART" id="SM00878">
    <property type="entry name" value="Biotin_carb_C"/>
    <property type="match status" value="1"/>
</dbReference>
<dbReference type="Pfam" id="PF02785">
    <property type="entry name" value="Biotin_carb_C"/>
    <property type="match status" value="1"/>
</dbReference>
<dbReference type="InterPro" id="IPR011054">
    <property type="entry name" value="Rudment_hybrid_motif"/>
</dbReference>
<dbReference type="InterPro" id="IPR011053">
    <property type="entry name" value="Single_hybrid_motif"/>
</dbReference>
<gene>
    <name evidence="8" type="ORF">B1B_06296</name>
</gene>
<dbReference type="SUPFAM" id="SSF56059">
    <property type="entry name" value="Glutathione synthetase ATP-binding domain-like"/>
    <property type="match status" value="1"/>
</dbReference>
<dbReference type="InterPro" id="IPR011761">
    <property type="entry name" value="ATP-grasp"/>
</dbReference>
<reference evidence="8" key="1">
    <citation type="submission" date="2013-08" db="EMBL/GenBank/DDBJ databases">
        <authorList>
            <person name="Mendez C."/>
            <person name="Richter M."/>
            <person name="Ferrer M."/>
            <person name="Sanchez J."/>
        </authorList>
    </citation>
    <scope>NUCLEOTIDE SEQUENCE</scope>
</reference>
<feature type="domain" description="ATP-grasp" evidence="6">
    <location>
        <begin position="120"/>
        <end position="317"/>
    </location>
</feature>
<dbReference type="PROSITE" id="PS50975">
    <property type="entry name" value="ATP_GRASP"/>
    <property type="match status" value="1"/>
</dbReference>
<dbReference type="EMBL" id="AUZY01004003">
    <property type="protein sequence ID" value="EQD65546.1"/>
    <property type="molecule type" value="Genomic_DNA"/>
</dbReference>
<dbReference type="InterPro" id="IPR005481">
    <property type="entry name" value="BC-like_N"/>
</dbReference>
<sequence length="657" mass="71987">MFRKVLIANRGEIACRIIQSCRKLDLSSIAVYSEADRYARHAELADEAWPIGAAAPSQSYLSIDAILDAARRSGAEAIHPGYGFLSEQAEFARRVIQAGLVFVGPDPDTIEQMGSKRAAKALMESVGVPVVPGYAEDDQDPAILEAQARSIGFPLLIKAVHGGGGRGMRLVRKPGDLPVLLDSARREALASFGDGALLLERYIETPRHIEVQILGDRQGRIVHLFERECTLQRRYQKVWEESPSSLPPGESREALLDAALRAARAVRYVGAGTVEFVVDRTGGFHFLEMNTRLQVEHPVTEHVTGLDLVALQFEIAAGHPIPFRQEDVRCEGHAIEVRLYAENPHNDFLPTAGQLDRLDLPDTIRVDTGYRTGDRVGTDYDTLIAKLIAQGPTRPVCLAQLTHALAATWVTPLATNLPLLEGLARNPEVARANIDTGFIASHLTELLTSPEPTLHHLAALAWGTTRSGETVDPSPWGIRDAFRIGQLPVTLCYRGPRGPFTLTIRSGRGSGSWHLGLDGVEHPVESRWLAPEILWIAVDGHARTGQIRASGDRWRIVFGAEAVNFETRFDDTRPKRPIEQDAGRLVSPFPGRIVKIPVRANQAVAAGSPLVIIEGMKMEYTLRAPYPGRIRTVSCEEGAAVTMEQPLIELDPDPEPS</sequence>
<keyword evidence="5" id="KW-0092">Biotin</keyword>
<dbReference type="Pfam" id="PF00289">
    <property type="entry name" value="Biotin_carb_N"/>
    <property type="match status" value="1"/>
</dbReference>
<dbReference type="GO" id="GO:0046872">
    <property type="term" value="F:metal ion binding"/>
    <property type="evidence" value="ECO:0007669"/>
    <property type="project" value="InterPro"/>
</dbReference>
<dbReference type="InterPro" id="IPR005479">
    <property type="entry name" value="CPAse_ATP-bd"/>
</dbReference>
<evidence type="ECO:0000256" key="5">
    <source>
        <dbReference type="ARBA" id="ARBA00023267"/>
    </source>
</evidence>
<dbReference type="FunFam" id="3.40.50.20:FF:000010">
    <property type="entry name" value="Propionyl-CoA carboxylase subunit alpha"/>
    <property type="match status" value="1"/>
</dbReference>